<dbReference type="STRING" id="659014.SAMN04487996_10520"/>
<keyword evidence="2" id="KW-1003">Cell membrane</keyword>
<dbReference type="RefSeq" id="WP_090148469.1">
    <property type="nucleotide sequence ID" value="NZ_FNAN01000005.1"/>
</dbReference>
<keyword evidence="4 6" id="KW-1133">Transmembrane helix</keyword>
<dbReference type="Pfam" id="PF02687">
    <property type="entry name" value="FtsX"/>
    <property type="match status" value="2"/>
</dbReference>
<dbReference type="AlphaFoldDB" id="A0A1G7CU25"/>
<evidence type="ECO:0000256" key="2">
    <source>
        <dbReference type="ARBA" id="ARBA00022475"/>
    </source>
</evidence>
<feature type="transmembrane region" description="Helical" evidence="6">
    <location>
        <begin position="342"/>
        <end position="364"/>
    </location>
</feature>
<feature type="transmembrane region" description="Helical" evidence="6">
    <location>
        <begin position="764"/>
        <end position="789"/>
    </location>
</feature>
<feature type="transmembrane region" description="Helical" evidence="6">
    <location>
        <begin position="680"/>
        <end position="704"/>
    </location>
</feature>
<accession>A0A1G7CU25</accession>
<feature type="domain" description="ABC3 transporter permease C-terminal" evidence="7">
    <location>
        <begin position="297"/>
        <end position="414"/>
    </location>
</feature>
<sequence length="803" mass="90401">MVSHYIKIALRHIQRHYIISIVNIGGLAIGLTATLLVAAYVANEYSHDRFHANGERIVKVEFNHNDGEKSYTVPWLSYEFGRVVREQCPEVRQFGRITDQSFRSKLVQSDAQHKDYEAGFVAADNNFLQMFSFELIKGDKKTALTKPNTVLLTERMANKYFGEQNPVGKTITYDKTQLFEVVGVIKDLPYNSTIKFDFLSDLISFRAREVRDLKDYLGKELLKERIKEVNASGSYHTYLLLAPNGSREAVARKIPSLLTPSSKITDARDSYDLFPLFDLYFEREDESAKQRAIVFSVIGLLTLSLALCNYVNLTTASSSSRAGEVSVRKVVGGQRFALILQFYLESAIYVTFAFGLATGLFFALKDYFYRSLELPVNASFLKNPWFIFSLAGFYITSIVLSGGYPAFLLSRLSPGQIFRGSFGTMGSAAHARKVFTVFQFTVSIALIIGSILITSQMQLLQKKNLGISRDRIVTVFLDREDGLSKHYREIRQDVENLSGVESVTSSSLLMYYPYGNVVELEKLNSDKKINVSYFPVDDHFVETMQIRWVAGPRKSTNGKKGSGFVLNETAAKELGVNTGNYSQTVNLGGGVKRDLLGIVRDFHFTSLNEKIKPMALQMGSDTIFHDYLYIRLGKNADAPKTLASIEKVYNRFRNNRPFEYAFLDETYNKMYRNEQKTGRIVFWFTGVAIVIACLGLFGLTVFSAEQRKKEIGIRKVLGATVMSIVAMLSKDFLKLICISVLLASPLAYLATKRWLEDFAYRISISWWVFVLAGAAGLCIAIVTISFHGFKAAKANPVKSLKTN</sequence>
<evidence type="ECO:0000313" key="10">
    <source>
        <dbReference type="Proteomes" id="UP000198748"/>
    </source>
</evidence>
<evidence type="ECO:0000259" key="8">
    <source>
        <dbReference type="Pfam" id="PF12704"/>
    </source>
</evidence>
<evidence type="ECO:0000256" key="6">
    <source>
        <dbReference type="SAM" id="Phobius"/>
    </source>
</evidence>
<feature type="domain" description="ABC3 transporter permease C-terminal" evidence="7">
    <location>
        <begin position="684"/>
        <end position="796"/>
    </location>
</feature>
<evidence type="ECO:0000256" key="3">
    <source>
        <dbReference type="ARBA" id="ARBA00022692"/>
    </source>
</evidence>
<evidence type="ECO:0000313" key="9">
    <source>
        <dbReference type="EMBL" id="SDE42862.1"/>
    </source>
</evidence>
<dbReference type="GO" id="GO:0022857">
    <property type="term" value="F:transmembrane transporter activity"/>
    <property type="evidence" value="ECO:0007669"/>
    <property type="project" value="TreeGrafter"/>
</dbReference>
<dbReference type="Pfam" id="PF12704">
    <property type="entry name" value="MacB_PCD"/>
    <property type="match status" value="1"/>
</dbReference>
<feature type="transmembrane region" description="Helical" evidence="6">
    <location>
        <begin position="716"/>
        <end position="744"/>
    </location>
</feature>
<dbReference type="InterPro" id="IPR003838">
    <property type="entry name" value="ABC3_permease_C"/>
</dbReference>
<evidence type="ECO:0000256" key="5">
    <source>
        <dbReference type="ARBA" id="ARBA00023136"/>
    </source>
</evidence>
<dbReference type="EMBL" id="FNAN01000005">
    <property type="protein sequence ID" value="SDE42862.1"/>
    <property type="molecule type" value="Genomic_DNA"/>
</dbReference>
<dbReference type="GO" id="GO:0005886">
    <property type="term" value="C:plasma membrane"/>
    <property type="evidence" value="ECO:0007669"/>
    <property type="project" value="UniProtKB-SubCell"/>
</dbReference>
<keyword evidence="3 6" id="KW-0812">Transmembrane</keyword>
<feature type="transmembrane region" description="Helical" evidence="6">
    <location>
        <begin position="434"/>
        <end position="453"/>
    </location>
</feature>
<evidence type="ECO:0000256" key="1">
    <source>
        <dbReference type="ARBA" id="ARBA00004651"/>
    </source>
</evidence>
<reference evidence="10" key="1">
    <citation type="submission" date="2016-10" db="EMBL/GenBank/DDBJ databases">
        <authorList>
            <person name="Varghese N."/>
            <person name="Submissions S."/>
        </authorList>
    </citation>
    <scope>NUCLEOTIDE SEQUENCE [LARGE SCALE GENOMIC DNA]</scope>
    <source>
        <strain evidence="10">DSM 25329</strain>
    </source>
</reference>
<dbReference type="Proteomes" id="UP000198748">
    <property type="component" value="Unassembled WGS sequence"/>
</dbReference>
<feature type="domain" description="MacB-like periplasmic core" evidence="8">
    <location>
        <begin position="20"/>
        <end position="255"/>
    </location>
</feature>
<evidence type="ECO:0000259" key="7">
    <source>
        <dbReference type="Pfam" id="PF02687"/>
    </source>
</evidence>
<comment type="subcellular location">
    <subcellularLocation>
        <location evidence="1">Cell membrane</location>
        <topology evidence="1">Multi-pass membrane protein</topology>
    </subcellularLocation>
</comment>
<organism evidence="9 10">
    <name type="scientific">Dyadobacter soli</name>
    <dbReference type="NCBI Taxonomy" id="659014"/>
    <lineage>
        <taxon>Bacteria</taxon>
        <taxon>Pseudomonadati</taxon>
        <taxon>Bacteroidota</taxon>
        <taxon>Cytophagia</taxon>
        <taxon>Cytophagales</taxon>
        <taxon>Spirosomataceae</taxon>
        <taxon>Dyadobacter</taxon>
    </lineage>
</organism>
<feature type="transmembrane region" description="Helical" evidence="6">
    <location>
        <begin position="21"/>
        <end position="42"/>
    </location>
</feature>
<dbReference type="InterPro" id="IPR025857">
    <property type="entry name" value="MacB_PCD"/>
</dbReference>
<gene>
    <name evidence="9" type="ORF">SAMN04487996_10520</name>
</gene>
<evidence type="ECO:0000256" key="4">
    <source>
        <dbReference type="ARBA" id="ARBA00022989"/>
    </source>
</evidence>
<protein>
    <submittedName>
        <fullName evidence="9">Putative ABC transport system permease protein</fullName>
    </submittedName>
</protein>
<keyword evidence="5 6" id="KW-0472">Membrane</keyword>
<name>A0A1G7CU25_9BACT</name>
<proteinExistence type="predicted"/>
<dbReference type="OrthoDB" id="5933722at2"/>
<dbReference type="PANTHER" id="PTHR30572:SF18">
    <property type="entry name" value="ABC-TYPE MACROLIDE FAMILY EXPORT SYSTEM PERMEASE COMPONENT 2"/>
    <property type="match status" value="1"/>
</dbReference>
<keyword evidence="10" id="KW-1185">Reference proteome</keyword>
<dbReference type="PANTHER" id="PTHR30572">
    <property type="entry name" value="MEMBRANE COMPONENT OF TRANSPORTER-RELATED"/>
    <property type="match status" value="1"/>
</dbReference>
<dbReference type="InterPro" id="IPR050250">
    <property type="entry name" value="Macrolide_Exporter_MacB"/>
</dbReference>
<feature type="transmembrane region" description="Helical" evidence="6">
    <location>
        <begin position="384"/>
        <end position="409"/>
    </location>
</feature>